<proteinExistence type="predicted"/>
<keyword evidence="1" id="KW-0732">Signal</keyword>
<protein>
    <submittedName>
        <fullName evidence="4">Calcineurin-like phosphoesterase</fullName>
    </submittedName>
</protein>
<gene>
    <name evidence="4" type="ORF">MFFC18_49450</name>
</gene>
<evidence type="ECO:0000313" key="5">
    <source>
        <dbReference type="Proteomes" id="UP000322214"/>
    </source>
</evidence>
<dbReference type="InterPro" id="IPR039331">
    <property type="entry name" value="PAPs-like"/>
</dbReference>
<dbReference type="GO" id="GO:0003993">
    <property type="term" value="F:acid phosphatase activity"/>
    <property type="evidence" value="ECO:0007669"/>
    <property type="project" value="InterPro"/>
</dbReference>
<evidence type="ECO:0000256" key="1">
    <source>
        <dbReference type="ARBA" id="ARBA00022729"/>
    </source>
</evidence>
<dbReference type="Pfam" id="PF00149">
    <property type="entry name" value="Metallophos"/>
    <property type="match status" value="1"/>
</dbReference>
<dbReference type="PANTHER" id="PTHR22953:SF153">
    <property type="entry name" value="PURPLE ACID PHOSPHATASE"/>
    <property type="match status" value="1"/>
</dbReference>
<reference evidence="4 5" key="1">
    <citation type="submission" date="2019-08" db="EMBL/GenBank/DDBJ databases">
        <title>Deep-cultivation of Planctomycetes and their phenomic and genomic characterization uncovers novel biology.</title>
        <authorList>
            <person name="Wiegand S."/>
            <person name="Jogler M."/>
            <person name="Boedeker C."/>
            <person name="Pinto D."/>
            <person name="Vollmers J."/>
            <person name="Rivas-Marin E."/>
            <person name="Kohn T."/>
            <person name="Peeters S.H."/>
            <person name="Heuer A."/>
            <person name="Rast P."/>
            <person name="Oberbeckmann S."/>
            <person name="Bunk B."/>
            <person name="Jeske O."/>
            <person name="Meyerdierks A."/>
            <person name="Storesund J.E."/>
            <person name="Kallscheuer N."/>
            <person name="Luecker S."/>
            <person name="Lage O.M."/>
            <person name="Pohl T."/>
            <person name="Merkel B.J."/>
            <person name="Hornburger P."/>
            <person name="Mueller R.-W."/>
            <person name="Bruemmer F."/>
            <person name="Labrenz M."/>
            <person name="Spormann A.M."/>
            <person name="Op den Camp H."/>
            <person name="Overmann J."/>
            <person name="Amann R."/>
            <person name="Jetten M.S.M."/>
            <person name="Mascher T."/>
            <person name="Medema M.H."/>
            <person name="Devos D.P."/>
            <person name="Kaster A.-K."/>
            <person name="Ovreas L."/>
            <person name="Rohde M."/>
            <person name="Galperin M.Y."/>
            <person name="Jogler C."/>
        </authorList>
    </citation>
    <scope>NUCLEOTIDE SEQUENCE [LARGE SCALE GENOMIC DNA]</scope>
    <source>
        <strain evidence="4 5">FC18</strain>
    </source>
</reference>
<dbReference type="PANTHER" id="PTHR22953">
    <property type="entry name" value="ACID PHOSPHATASE RELATED"/>
    <property type="match status" value="1"/>
</dbReference>
<dbReference type="InterPro" id="IPR004843">
    <property type="entry name" value="Calcineurin-like_PHP"/>
</dbReference>
<feature type="region of interest" description="Disordered" evidence="2">
    <location>
        <begin position="54"/>
        <end position="85"/>
    </location>
</feature>
<organism evidence="4 5">
    <name type="scientific">Mariniblastus fucicola</name>
    <dbReference type="NCBI Taxonomy" id="980251"/>
    <lineage>
        <taxon>Bacteria</taxon>
        <taxon>Pseudomonadati</taxon>
        <taxon>Planctomycetota</taxon>
        <taxon>Planctomycetia</taxon>
        <taxon>Pirellulales</taxon>
        <taxon>Pirellulaceae</taxon>
        <taxon>Mariniblastus</taxon>
    </lineage>
</organism>
<accession>A0A5B9PJX2</accession>
<dbReference type="EMBL" id="CP042912">
    <property type="protein sequence ID" value="QEG25022.1"/>
    <property type="molecule type" value="Genomic_DNA"/>
</dbReference>
<dbReference type="STRING" id="980251.GCA_001642875_04920"/>
<feature type="domain" description="Calcineurin-like phosphoesterase" evidence="3">
    <location>
        <begin position="183"/>
        <end position="429"/>
    </location>
</feature>
<evidence type="ECO:0000256" key="2">
    <source>
        <dbReference type="SAM" id="MobiDB-lite"/>
    </source>
</evidence>
<dbReference type="Gene3D" id="3.60.21.10">
    <property type="match status" value="1"/>
</dbReference>
<dbReference type="KEGG" id="mff:MFFC18_49450"/>
<evidence type="ECO:0000313" key="4">
    <source>
        <dbReference type="EMBL" id="QEG25022.1"/>
    </source>
</evidence>
<keyword evidence="5" id="KW-1185">Reference proteome</keyword>
<name>A0A5B9PJX2_9BACT</name>
<feature type="compositionally biased region" description="Low complexity" evidence="2">
    <location>
        <begin position="504"/>
        <end position="516"/>
    </location>
</feature>
<feature type="region of interest" description="Disordered" evidence="2">
    <location>
        <begin position="495"/>
        <end position="525"/>
    </location>
</feature>
<sequence length="525" mass="59231" precursor="true">MASFLILPIMNPVGESRVTRASSKTRRRTLRLCRCSYVIAILLAIVASDVAAAQNRRGERDNRGNRGGSRLGGYKTPPPANKVPHHPFNVLVGRLTGESATIRVLFHHDTEVHLRYGEQSGQYSNETKVHRLSKGEPFDFVVGSLKKNTRYFYQIAYLLDGKTLESDEFKFHTQRSADSPFVFTVQADSHLDENTSGDVYLRTLGNALSDQPDFHFALGDTFMTGKYVQPELSEPQYLAQRYYLGQLCHSAGLYFALGNHDGESGNRGSNVWATSTRKKYIPNPFPNDFYSGNERSEKNVGLPENYYQFEWGNCQFIVLDPFRHTTIRRRGGSTDNWNWTLGEDQYRWLKRSLETSDADLRFVFLHHLVGGSERNQRGGAEAAAFWEWGGQGESGEDDFSKQRPNWAKPIHQLLVDHGVDVVFHGHDHMFIKQDLDGIVYQLVPQPGHPRSGTRSAKEYGYLSGDIQGSSGHIRVRVKDGSARVDYVRAYLPAAERGSRRNGDTSYSYMLSTKSSSGKPSTEPKQ</sequence>
<dbReference type="AlphaFoldDB" id="A0A5B9PJX2"/>
<evidence type="ECO:0000259" key="3">
    <source>
        <dbReference type="Pfam" id="PF00149"/>
    </source>
</evidence>
<dbReference type="SUPFAM" id="SSF56300">
    <property type="entry name" value="Metallo-dependent phosphatases"/>
    <property type="match status" value="1"/>
</dbReference>
<dbReference type="Proteomes" id="UP000322214">
    <property type="component" value="Chromosome"/>
</dbReference>
<dbReference type="InterPro" id="IPR029052">
    <property type="entry name" value="Metallo-depent_PP-like"/>
</dbReference>